<reference evidence="5" key="1">
    <citation type="journal article" date="2020" name="Stud. Mycol.">
        <title>101 Dothideomycetes genomes: a test case for predicting lifestyles and emergence of pathogens.</title>
        <authorList>
            <person name="Haridas S."/>
            <person name="Albert R."/>
            <person name="Binder M."/>
            <person name="Bloem J."/>
            <person name="Labutti K."/>
            <person name="Salamov A."/>
            <person name="Andreopoulos B."/>
            <person name="Baker S."/>
            <person name="Barry K."/>
            <person name="Bills G."/>
            <person name="Bluhm B."/>
            <person name="Cannon C."/>
            <person name="Castanera R."/>
            <person name="Culley D."/>
            <person name="Daum C."/>
            <person name="Ezra D."/>
            <person name="Gonzalez J."/>
            <person name="Henrissat B."/>
            <person name="Kuo A."/>
            <person name="Liang C."/>
            <person name="Lipzen A."/>
            <person name="Lutzoni F."/>
            <person name="Magnuson J."/>
            <person name="Mondo S."/>
            <person name="Nolan M."/>
            <person name="Ohm R."/>
            <person name="Pangilinan J."/>
            <person name="Park H.-J."/>
            <person name="Ramirez L."/>
            <person name="Alfaro M."/>
            <person name="Sun H."/>
            <person name="Tritt A."/>
            <person name="Yoshinaga Y."/>
            <person name="Zwiers L.-H."/>
            <person name="Turgeon B."/>
            <person name="Goodwin S."/>
            <person name="Spatafora J."/>
            <person name="Crous P."/>
            <person name="Grigoriev I."/>
        </authorList>
    </citation>
    <scope>NUCLEOTIDE SEQUENCE</scope>
    <source>
        <strain evidence="5">ATCC 74209</strain>
    </source>
</reference>
<organism evidence="5 6">
    <name type="scientific">Delitschia confertaspora ATCC 74209</name>
    <dbReference type="NCBI Taxonomy" id="1513339"/>
    <lineage>
        <taxon>Eukaryota</taxon>
        <taxon>Fungi</taxon>
        <taxon>Dikarya</taxon>
        <taxon>Ascomycota</taxon>
        <taxon>Pezizomycotina</taxon>
        <taxon>Dothideomycetes</taxon>
        <taxon>Pleosporomycetidae</taxon>
        <taxon>Pleosporales</taxon>
        <taxon>Delitschiaceae</taxon>
        <taxon>Delitschia</taxon>
    </lineage>
</organism>
<dbReference type="AlphaFoldDB" id="A0A9P4JHM6"/>
<dbReference type="EMBL" id="ML994342">
    <property type="protein sequence ID" value="KAF2196678.1"/>
    <property type="molecule type" value="Genomic_DNA"/>
</dbReference>
<dbReference type="PROSITE" id="PS50048">
    <property type="entry name" value="ZN2_CY6_FUNGAL_2"/>
    <property type="match status" value="1"/>
</dbReference>
<evidence type="ECO:0000256" key="1">
    <source>
        <dbReference type="ARBA" id="ARBA00022723"/>
    </source>
</evidence>
<evidence type="ECO:0000313" key="5">
    <source>
        <dbReference type="EMBL" id="KAF2196678.1"/>
    </source>
</evidence>
<dbReference type="SMART" id="SM00906">
    <property type="entry name" value="Fungal_trans"/>
    <property type="match status" value="1"/>
</dbReference>
<dbReference type="PROSITE" id="PS00463">
    <property type="entry name" value="ZN2_CY6_FUNGAL_1"/>
    <property type="match status" value="1"/>
</dbReference>
<dbReference type="CDD" id="cd00067">
    <property type="entry name" value="GAL4"/>
    <property type="match status" value="1"/>
</dbReference>
<keyword evidence="1" id="KW-0479">Metal-binding</keyword>
<dbReference type="OrthoDB" id="424974at2759"/>
<dbReference type="Proteomes" id="UP000799536">
    <property type="component" value="Unassembled WGS sequence"/>
</dbReference>
<gene>
    <name evidence="5" type="ORF">GQ43DRAFT_476103</name>
</gene>
<accession>A0A9P4JHM6</accession>
<sequence length="860" mass="95380">MPRPAGPSQPSAGQHPAPKVAIPRLPNPYQDRVEGRDGSSGSDSKRRVARACTRCRIRKIKCTGEQPRCAHCVSEDMPCEYTSSRKDRLKIVTEHNIHLIQLLEHLNSRVSDEDRQKIDEALAKVEPEVASAASALNIIRKGRSALVPEHGESHVSASVGSNEDADLLDEDVHRNDEARATGFLGRASVVQWLKSLQQDMDRDMDGSVPGGYGPPGSTDDAIAQRVVASHNRLSTGDRNLKTVRDTTFYLDCEPVTIDFDVQTHALPSMQMAGGLVDCYMRTLQSSFPILPKITFQKEVKDYFKSRQELTPTRVSNAWLASLNLVFAIGARYSYLAGAPWAEENDHLIYHSRAHILSAPEQEAFFRHPSIRLVRNAGLLALYYLTTGQISRSWIDIGVAIRLAQSLGLHVRNEDYTASEFKKETLARTWWSIYLVESILSVLTGRPSIITSAYCSVPLPLALSDDQLTEELISSRLADHVRSSLHLSPLGTTIRGTAVQGSQTSDMQTQSLESCLQARIQLGAITQDVLDSLYSPVTAVYSWEAVEKTISSLIKQLDVWLRSLPATLDFTKEAPDSGHGGSERIELGFQYFSVRILTLRPCLCRIEQRIEHQGSSSKDFDRTMARACVQSAKSLTDILPGSPVPIHLLKSGGPWWCIIHYMMQAIAVFLTEMSYGNIHLKMKEKDLNPYLKKLIRWLREMGGNNEVAHKAYKVAFVNLKAVAEKGRVEISDLLQEDASFVATPKRPFPGTGSKQRFNPNANEFQPQNPPVFGPGSGPSFPIFYDPTGTPRLKFSEPAQPNPFPSQSVIGDSAQPNQFFKNTSFTSYGQSIPASTTMGAQYAFVVDVDASMPDYQEQCDQN</sequence>
<dbReference type="GO" id="GO:0008270">
    <property type="term" value="F:zinc ion binding"/>
    <property type="evidence" value="ECO:0007669"/>
    <property type="project" value="InterPro"/>
</dbReference>
<proteinExistence type="predicted"/>
<dbReference type="CDD" id="cd12148">
    <property type="entry name" value="fungal_TF_MHR"/>
    <property type="match status" value="1"/>
</dbReference>
<comment type="caution">
    <text evidence="5">The sequence shown here is derived from an EMBL/GenBank/DDBJ whole genome shotgun (WGS) entry which is preliminary data.</text>
</comment>
<dbReference type="PRINTS" id="PR00755">
    <property type="entry name" value="AFLATOXINBRP"/>
</dbReference>
<dbReference type="GO" id="GO:0006351">
    <property type="term" value="P:DNA-templated transcription"/>
    <property type="evidence" value="ECO:0007669"/>
    <property type="project" value="InterPro"/>
</dbReference>
<dbReference type="InterPro" id="IPR001138">
    <property type="entry name" value="Zn2Cys6_DnaBD"/>
</dbReference>
<feature type="domain" description="Zn(2)-C6 fungal-type" evidence="4">
    <location>
        <begin position="51"/>
        <end position="81"/>
    </location>
</feature>
<evidence type="ECO:0000256" key="3">
    <source>
        <dbReference type="SAM" id="MobiDB-lite"/>
    </source>
</evidence>
<dbReference type="PANTHER" id="PTHR47654">
    <property type="entry name" value="ZN(II)2CYS6 TRANSCRIPTION FACTOR (EUROFUNG)-RELATED"/>
    <property type="match status" value="1"/>
</dbReference>
<dbReference type="InterPro" id="IPR036864">
    <property type="entry name" value="Zn2-C6_fun-type_DNA-bd_sf"/>
</dbReference>
<keyword evidence="6" id="KW-1185">Reference proteome</keyword>
<dbReference type="GO" id="GO:0000981">
    <property type="term" value="F:DNA-binding transcription factor activity, RNA polymerase II-specific"/>
    <property type="evidence" value="ECO:0007669"/>
    <property type="project" value="InterPro"/>
</dbReference>
<feature type="region of interest" description="Disordered" evidence="3">
    <location>
        <begin position="1"/>
        <end position="47"/>
    </location>
</feature>
<dbReference type="SUPFAM" id="SSF57701">
    <property type="entry name" value="Zn2/Cys6 DNA-binding domain"/>
    <property type="match status" value="1"/>
</dbReference>
<keyword evidence="2" id="KW-0539">Nucleus</keyword>
<evidence type="ECO:0000256" key="2">
    <source>
        <dbReference type="ARBA" id="ARBA00023242"/>
    </source>
</evidence>
<name>A0A9P4JHM6_9PLEO</name>
<dbReference type="Pfam" id="PF04082">
    <property type="entry name" value="Fungal_trans"/>
    <property type="match status" value="1"/>
</dbReference>
<dbReference type="Pfam" id="PF00172">
    <property type="entry name" value="Zn_clus"/>
    <property type="match status" value="1"/>
</dbReference>
<dbReference type="Gene3D" id="4.10.240.10">
    <property type="entry name" value="Zn(2)-C6 fungal-type DNA-binding domain"/>
    <property type="match status" value="1"/>
</dbReference>
<dbReference type="InterPro" id="IPR053230">
    <property type="entry name" value="Trans_reg_galc"/>
</dbReference>
<dbReference type="GO" id="GO:0003677">
    <property type="term" value="F:DNA binding"/>
    <property type="evidence" value="ECO:0007669"/>
    <property type="project" value="InterPro"/>
</dbReference>
<dbReference type="SMART" id="SM00066">
    <property type="entry name" value="GAL4"/>
    <property type="match status" value="1"/>
</dbReference>
<evidence type="ECO:0000259" key="4">
    <source>
        <dbReference type="PROSITE" id="PS50048"/>
    </source>
</evidence>
<protein>
    <recommendedName>
        <fullName evidence="4">Zn(2)-C6 fungal-type domain-containing protein</fullName>
    </recommendedName>
</protein>
<evidence type="ECO:0000313" key="6">
    <source>
        <dbReference type="Proteomes" id="UP000799536"/>
    </source>
</evidence>
<dbReference type="InterPro" id="IPR007219">
    <property type="entry name" value="XnlR_reg_dom"/>
</dbReference>
<dbReference type="PANTHER" id="PTHR47654:SF5">
    <property type="entry name" value="TRANSCRIPTION FACTOR DOMAIN-CONTAINING PROTEIN"/>
    <property type="match status" value="1"/>
</dbReference>